<keyword evidence="5 11" id="KW-0479">Metal-binding</keyword>
<name>A0A1D2VNI3_9ASCO</name>
<evidence type="ECO:0000256" key="10">
    <source>
        <dbReference type="ARBA" id="ARBA00050997"/>
    </source>
</evidence>
<dbReference type="FunFam" id="3.40.50.720:FF:000158">
    <property type="entry name" value="Zinc-binding alcohol dehydrogenase"/>
    <property type="match status" value="1"/>
</dbReference>
<dbReference type="PROSITE" id="PS00059">
    <property type="entry name" value="ADH_ZINC"/>
    <property type="match status" value="1"/>
</dbReference>
<dbReference type="InterPro" id="IPR013154">
    <property type="entry name" value="ADH-like_N"/>
</dbReference>
<dbReference type="Proteomes" id="UP000095038">
    <property type="component" value="Unassembled WGS sequence"/>
</dbReference>
<dbReference type="InterPro" id="IPR002328">
    <property type="entry name" value="ADH_Zn_CS"/>
</dbReference>
<dbReference type="CDD" id="cd05283">
    <property type="entry name" value="CAD1"/>
    <property type="match status" value="1"/>
</dbReference>
<dbReference type="SUPFAM" id="SSF50129">
    <property type="entry name" value="GroES-like"/>
    <property type="match status" value="1"/>
</dbReference>
<evidence type="ECO:0000256" key="8">
    <source>
        <dbReference type="ARBA" id="ARBA00023002"/>
    </source>
</evidence>
<protein>
    <recommendedName>
        <fullName evidence="9">alcohol dehydrogenase (NADP(+))</fullName>
        <ecNumber evidence="9">1.1.1.2</ecNumber>
    </recommendedName>
</protein>
<dbReference type="EMBL" id="KV454476">
    <property type="protein sequence ID" value="ODV63156.1"/>
    <property type="molecule type" value="Genomic_DNA"/>
</dbReference>
<feature type="domain" description="Enoyl reductase (ER)" evidence="12">
    <location>
        <begin position="21"/>
        <end position="348"/>
    </location>
</feature>
<evidence type="ECO:0000256" key="3">
    <source>
        <dbReference type="ARBA" id="ARBA00011738"/>
    </source>
</evidence>
<evidence type="ECO:0000259" key="12">
    <source>
        <dbReference type="SMART" id="SM00829"/>
    </source>
</evidence>
<proteinExistence type="inferred from homology"/>
<dbReference type="InterPro" id="IPR036291">
    <property type="entry name" value="NAD(P)-bd_dom_sf"/>
</dbReference>
<evidence type="ECO:0000256" key="4">
    <source>
        <dbReference type="ARBA" id="ARBA00022553"/>
    </source>
</evidence>
<dbReference type="RefSeq" id="XP_020049463.1">
    <property type="nucleotide sequence ID" value="XM_020190259.1"/>
</dbReference>
<dbReference type="OrthoDB" id="1879366at2759"/>
<evidence type="ECO:0000313" key="13">
    <source>
        <dbReference type="EMBL" id="ODV63156.1"/>
    </source>
</evidence>
<keyword evidence="4" id="KW-0597">Phosphoprotein</keyword>
<dbReference type="PROSITE" id="PS00065">
    <property type="entry name" value="D_2_HYDROXYACID_DH_1"/>
    <property type="match status" value="1"/>
</dbReference>
<dbReference type="GO" id="GO:0008106">
    <property type="term" value="F:alcohol dehydrogenase (NADP+) activity"/>
    <property type="evidence" value="ECO:0007669"/>
    <property type="project" value="UniProtKB-EC"/>
</dbReference>
<dbReference type="InterPro" id="IPR013149">
    <property type="entry name" value="ADH-like_C"/>
</dbReference>
<dbReference type="SUPFAM" id="SSF51735">
    <property type="entry name" value="NAD(P)-binding Rossmann-fold domains"/>
    <property type="match status" value="1"/>
</dbReference>
<dbReference type="InterPro" id="IPR047109">
    <property type="entry name" value="CAD-like"/>
</dbReference>
<dbReference type="GO" id="GO:0008270">
    <property type="term" value="F:zinc ion binding"/>
    <property type="evidence" value="ECO:0007669"/>
    <property type="project" value="InterPro"/>
</dbReference>
<gene>
    <name evidence="13" type="ORF">ASCRUDRAFT_31261</name>
</gene>
<comment type="cofactor">
    <cofactor evidence="1 11">
        <name>Zn(2+)</name>
        <dbReference type="ChEBI" id="CHEBI:29105"/>
    </cofactor>
</comment>
<dbReference type="InterPro" id="IPR011032">
    <property type="entry name" value="GroES-like_sf"/>
</dbReference>
<organism evidence="13 14">
    <name type="scientific">Ascoidea rubescens DSM 1968</name>
    <dbReference type="NCBI Taxonomy" id="1344418"/>
    <lineage>
        <taxon>Eukaryota</taxon>
        <taxon>Fungi</taxon>
        <taxon>Dikarya</taxon>
        <taxon>Ascomycota</taxon>
        <taxon>Saccharomycotina</taxon>
        <taxon>Saccharomycetes</taxon>
        <taxon>Ascoideaceae</taxon>
        <taxon>Ascoidea</taxon>
    </lineage>
</organism>
<dbReference type="Pfam" id="PF08240">
    <property type="entry name" value="ADH_N"/>
    <property type="match status" value="1"/>
</dbReference>
<evidence type="ECO:0000256" key="5">
    <source>
        <dbReference type="ARBA" id="ARBA00022723"/>
    </source>
</evidence>
<dbReference type="Gene3D" id="3.90.180.10">
    <property type="entry name" value="Medium-chain alcohol dehydrogenases, catalytic domain"/>
    <property type="match status" value="1"/>
</dbReference>
<sequence length="363" mass="40020">MCTEQAFQGFGLTQKEPENWSTLSKIEFLPKTFDVNDIDIKIEACGLCASDIHTLKADWSKNYFYPLVVGHEVIGKVTKVGSNVKTLKVGDRVGVGAQAFSCLDCELCKSDNEPYCPKSVFTYNSRYPDGRNGFGGYASDIRVHEHFAFKIPDNLPSESTAPMLCAGITVFSPLVRAKVGPGSKVGIIGIGGLGHFGILFAKALGAEVYAFSRNDSKKEDCLALGVDHYIATGNDPNWFEPYQYKLDLIVCTANSTENFNLSSYLATLTIGGKFVNVGLPTQGNFDINARSFMKNACFMGASLLGSRKEIEYMLQLASENNIHGWVETIPISIENCKKALERTDKNDIRFRFTFVDYDKAFGN</sequence>
<dbReference type="InterPro" id="IPR020843">
    <property type="entry name" value="ER"/>
</dbReference>
<evidence type="ECO:0000256" key="7">
    <source>
        <dbReference type="ARBA" id="ARBA00022857"/>
    </source>
</evidence>
<keyword evidence="7" id="KW-0521">NADP</keyword>
<evidence type="ECO:0000256" key="6">
    <source>
        <dbReference type="ARBA" id="ARBA00022833"/>
    </source>
</evidence>
<evidence type="ECO:0000256" key="1">
    <source>
        <dbReference type="ARBA" id="ARBA00001947"/>
    </source>
</evidence>
<keyword evidence="8" id="KW-0560">Oxidoreductase</keyword>
<dbReference type="Pfam" id="PF00107">
    <property type="entry name" value="ADH_zinc_N"/>
    <property type="match status" value="1"/>
</dbReference>
<evidence type="ECO:0000256" key="2">
    <source>
        <dbReference type="ARBA" id="ARBA00008072"/>
    </source>
</evidence>
<dbReference type="AlphaFoldDB" id="A0A1D2VNI3"/>
<comment type="similarity">
    <text evidence="2 11">Belongs to the zinc-containing alcohol dehydrogenase family.</text>
</comment>
<dbReference type="PANTHER" id="PTHR42683">
    <property type="entry name" value="ALDEHYDE REDUCTASE"/>
    <property type="match status" value="1"/>
</dbReference>
<comment type="catalytic activity">
    <reaction evidence="10">
        <text>a primary alcohol + NADP(+) = an aldehyde + NADPH + H(+)</text>
        <dbReference type="Rhea" id="RHEA:15937"/>
        <dbReference type="ChEBI" id="CHEBI:15378"/>
        <dbReference type="ChEBI" id="CHEBI:15734"/>
        <dbReference type="ChEBI" id="CHEBI:17478"/>
        <dbReference type="ChEBI" id="CHEBI:57783"/>
        <dbReference type="ChEBI" id="CHEBI:58349"/>
        <dbReference type="EC" id="1.1.1.2"/>
    </reaction>
    <physiologicalReaction direction="left-to-right" evidence="10">
        <dbReference type="Rhea" id="RHEA:15938"/>
    </physiologicalReaction>
    <physiologicalReaction direction="right-to-left" evidence="10">
        <dbReference type="Rhea" id="RHEA:15939"/>
    </physiologicalReaction>
</comment>
<dbReference type="GeneID" id="30963895"/>
<accession>A0A1D2VNI3</accession>
<dbReference type="EC" id="1.1.1.2" evidence="9"/>
<dbReference type="STRING" id="1344418.A0A1D2VNI3"/>
<dbReference type="InParanoid" id="A0A1D2VNI3"/>
<comment type="subunit">
    <text evidence="3">Homodimer.</text>
</comment>
<evidence type="ECO:0000313" key="14">
    <source>
        <dbReference type="Proteomes" id="UP000095038"/>
    </source>
</evidence>
<evidence type="ECO:0000256" key="11">
    <source>
        <dbReference type="RuleBase" id="RU361277"/>
    </source>
</evidence>
<dbReference type="InterPro" id="IPR029752">
    <property type="entry name" value="D-isomer_DH_CS1"/>
</dbReference>
<reference evidence="14" key="1">
    <citation type="submission" date="2016-05" db="EMBL/GenBank/DDBJ databases">
        <title>Comparative genomics of biotechnologically important yeasts.</title>
        <authorList>
            <consortium name="DOE Joint Genome Institute"/>
            <person name="Riley R."/>
            <person name="Haridas S."/>
            <person name="Wolfe K.H."/>
            <person name="Lopes M.R."/>
            <person name="Hittinger C.T."/>
            <person name="Goker M."/>
            <person name="Salamov A."/>
            <person name="Wisecaver J."/>
            <person name="Long T.M."/>
            <person name="Aerts A.L."/>
            <person name="Barry K."/>
            <person name="Choi C."/>
            <person name="Clum A."/>
            <person name="Coughlan A.Y."/>
            <person name="Deshpande S."/>
            <person name="Douglass A.P."/>
            <person name="Hanson S.J."/>
            <person name="Klenk H.-P."/>
            <person name="Labutti K."/>
            <person name="Lapidus A."/>
            <person name="Lindquist E."/>
            <person name="Lipzen A."/>
            <person name="Meier-Kolthoff J.P."/>
            <person name="Ohm R.A."/>
            <person name="Otillar R.P."/>
            <person name="Pangilinan J."/>
            <person name="Peng Y."/>
            <person name="Rokas A."/>
            <person name="Rosa C.A."/>
            <person name="Scheuner C."/>
            <person name="Sibirny A.A."/>
            <person name="Slot J.C."/>
            <person name="Stielow J.B."/>
            <person name="Sun H."/>
            <person name="Kurtzman C.P."/>
            <person name="Blackwell M."/>
            <person name="Grigoriev I.V."/>
            <person name="Jeffries T.W."/>
        </authorList>
    </citation>
    <scope>NUCLEOTIDE SEQUENCE [LARGE SCALE GENOMIC DNA]</scope>
    <source>
        <strain evidence="14">DSM 1968</strain>
    </source>
</reference>
<keyword evidence="14" id="KW-1185">Reference proteome</keyword>
<dbReference type="GO" id="GO:0006066">
    <property type="term" value="P:alcohol metabolic process"/>
    <property type="evidence" value="ECO:0007669"/>
    <property type="project" value="UniProtKB-ARBA"/>
</dbReference>
<dbReference type="Gene3D" id="3.40.50.720">
    <property type="entry name" value="NAD(P)-binding Rossmann-like Domain"/>
    <property type="match status" value="1"/>
</dbReference>
<evidence type="ECO:0000256" key="9">
    <source>
        <dbReference type="ARBA" id="ARBA00024074"/>
    </source>
</evidence>
<dbReference type="SMART" id="SM00829">
    <property type="entry name" value="PKS_ER"/>
    <property type="match status" value="1"/>
</dbReference>
<keyword evidence="6 11" id="KW-0862">Zinc</keyword>